<feature type="region of interest" description="Disordered" evidence="1">
    <location>
        <begin position="1"/>
        <end position="116"/>
    </location>
</feature>
<feature type="compositionally biased region" description="Pro residues" evidence="1">
    <location>
        <begin position="20"/>
        <end position="30"/>
    </location>
</feature>
<evidence type="ECO:0000313" key="2">
    <source>
        <dbReference type="EMBL" id="MBB3675502.1"/>
    </source>
</evidence>
<organism evidence="3 4">
    <name type="scientific">Modestobacter versicolor</name>
    <dbReference type="NCBI Taxonomy" id="429133"/>
    <lineage>
        <taxon>Bacteria</taxon>
        <taxon>Bacillati</taxon>
        <taxon>Actinomycetota</taxon>
        <taxon>Actinomycetes</taxon>
        <taxon>Geodermatophilales</taxon>
        <taxon>Geodermatophilaceae</taxon>
        <taxon>Modestobacter</taxon>
    </lineage>
</organism>
<name>A0A323V2F6_9ACTN</name>
<dbReference type="EMBL" id="QKNV01000519">
    <property type="protein sequence ID" value="PZA18927.1"/>
    <property type="molecule type" value="Genomic_DNA"/>
</dbReference>
<dbReference type="EMBL" id="JACIBU010000001">
    <property type="protein sequence ID" value="MBB3675502.1"/>
    <property type="molecule type" value="Genomic_DNA"/>
</dbReference>
<reference evidence="2 5" key="2">
    <citation type="submission" date="2020-08" db="EMBL/GenBank/DDBJ databases">
        <title>Sequencing the genomes of 1000 actinobacteria strains.</title>
        <authorList>
            <person name="Klenk H.-P."/>
        </authorList>
    </citation>
    <scope>NUCLEOTIDE SEQUENCE [LARGE SCALE GENOMIC DNA]</scope>
    <source>
        <strain evidence="2 5">DSM 16678</strain>
    </source>
</reference>
<keyword evidence="4" id="KW-1185">Reference proteome</keyword>
<dbReference type="Proteomes" id="UP000247602">
    <property type="component" value="Unassembled WGS sequence"/>
</dbReference>
<reference evidence="3 4" key="1">
    <citation type="submission" date="2018-06" db="EMBL/GenBank/DDBJ databases">
        <title>Draft genome sequence of Modestobacter versicolor CP153-2.</title>
        <authorList>
            <person name="Gundlapally S.R."/>
        </authorList>
    </citation>
    <scope>NUCLEOTIDE SEQUENCE [LARGE SCALE GENOMIC DNA]</scope>
    <source>
        <strain evidence="3 4">CP153-2</strain>
    </source>
</reference>
<proteinExistence type="predicted"/>
<accession>A0A323V2F6</accession>
<comment type="caution">
    <text evidence="3">The sequence shown here is derived from an EMBL/GenBank/DDBJ whole genome shotgun (WGS) entry which is preliminary data.</text>
</comment>
<feature type="compositionally biased region" description="Basic and acidic residues" evidence="1">
    <location>
        <begin position="89"/>
        <end position="100"/>
    </location>
</feature>
<evidence type="ECO:0000313" key="5">
    <source>
        <dbReference type="Proteomes" id="UP000580718"/>
    </source>
</evidence>
<sequence length="116" mass="11917">MTERPDGTQGEEPVTQAGRPPVPPAPPSDRPAPGTGGQRRTERVPFPLPPLPAQPTADDAPGAPPAAAPATGQLDLGGYPPRVPGRHRPAGDDRSVARDEDPPDDPAPDGGAHRAR</sequence>
<gene>
    <name evidence="3" type="ORF">DMO24_23465</name>
    <name evidence="2" type="ORF">FHX36_001237</name>
</gene>
<dbReference type="Proteomes" id="UP000580718">
    <property type="component" value="Unassembled WGS sequence"/>
</dbReference>
<evidence type="ECO:0000313" key="3">
    <source>
        <dbReference type="EMBL" id="PZA18927.1"/>
    </source>
</evidence>
<evidence type="ECO:0000313" key="4">
    <source>
        <dbReference type="Proteomes" id="UP000247602"/>
    </source>
</evidence>
<dbReference type="AlphaFoldDB" id="A0A323V2F6"/>
<protein>
    <submittedName>
        <fullName evidence="3">Uncharacterized protein</fullName>
    </submittedName>
</protein>
<evidence type="ECO:0000256" key="1">
    <source>
        <dbReference type="SAM" id="MobiDB-lite"/>
    </source>
</evidence>